<feature type="domain" description="N-acetyltransferase" evidence="1">
    <location>
        <begin position="25"/>
        <end position="168"/>
    </location>
</feature>
<dbReference type="PROSITE" id="PS51186">
    <property type="entry name" value="GNAT"/>
    <property type="match status" value="1"/>
</dbReference>
<evidence type="ECO:0000313" key="3">
    <source>
        <dbReference type="Proteomes" id="UP001595896"/>
    </source>
</evidence>
<comment type="caution">
    <text evidence="2">The sequence shown here is derived from an EMBL/GenBank/DDBJ whole genome shotgun (WGS) entry which is preliminary data.</text>
</comment>
<dbReference type="Proteomes" id="UP001595896">
    <property type="component" value="Unassembled WGS sequence"/>
</dbReference>
<evidence type="ECO:0000313" key="2">
    <source>
        <dbReference type="EMBL" id="MFC4737869.1"/>
    </source>
</evidence>
<dbReference type="InterPro" id="IPR016181">
    <property type="entry name" value="Acyl_CoA_acyltransferase"/>
</dbReference>
<evidence type="ECO:0000259" key="1">
    <source>
        <dbReference type="PROSITE" id="PS51186"/>
    </source>
</evidence>
<protein>
    <submittedName>
        <fullName evidence="2">GNAT family N-acetyltransferase</fullName>
        <ecNumber evidence="2">2.3.1.-</ecNumber>
    </submittedName>
</protein>
<dbReference type="SUPFAM" id="SSF55729">
    <property type="entry name" value="Acyl-CoA N-acyltransferases (Nat)"/>
    <property type="match status" value="1"/>
</dbReference>
<accession>A0ABV9P187</accession>
<proteinExistence type="predicted"/>
<organism evidence="2 3">
    <name type="scientific">Bacillus daqingensis</name>
    <dbReference type="NCBI Taxonomy" id="872396"/>
    <lineage>
        <taxon>Bacteria</taxon>
        <taxon>Bacillati</taxon>
        <taxon>Bacillota</taxon>
        <taxon>Bacilli</taxon>
        <taxon>Bacillales</taxon>
        <taxon>Bacillaceae</taxon>
        <taxon>Bacillus</taxon>
    </lineage>
</organism>
<dbReference type="CDD" id="cd04301">
    <property type="entry name" value="NAT_SF"/>
    <property type="match status" value="1"/>
</dbReference>
<dbReference type="GO" id="GO:0016746">
    <property type="term" value="F:acyltransferase activity"/>
    <property type="evidence" value="ECO:0007669"/>
    <property type="project" value="UniProtKB-KW"/>
</dbReference>
<dbReference type="EC" id="2.3.1.-" evidence="2"/>
<dbReference type="EMBL" id="JBHSGK010000020">
    <property type="protein sequence ID" value="MFC4737869.1"/>
    <property type="molecule type" value="Genomic_DNA"/>
</dbReference>
<keyword evidence="3" id="KW-1185">Reference proteome</keyword>
<dbReference type="Pfam" id="PF00583">
    <property type="entry name" value="Acetyltransf_1"/>
    <property type="match status" value="1"/>
</dbReference>
<dbReference type="InterPro" id="IPR050276">
    <property type="entry name" value="MshD_Acetyltransferase"/>
</dbReference>
<keyword evidence="2" id="KW-0012">Acyltransferase</keyword>
<reference evidence="3" key="1">
    <citation type="journal article" date="2019" name="Int. J. Syst. Evol. Microbiol.">
        <title>The Global Catalogue of Microorganisms (GCM) 10K type strain sequencing project: providing services to taxonomists for standard genome sequencing and annotation.</title>
        <authorList>
            <consortium name="The Broad Institute Genomics Platform"/>
            <consortium name="The Broad Institute Genome Sequencing Center for Infectious Disease"/>
            <person name="Wu L."/>
            <person name="Ma J."/>
        </authorList>
    </citation>
    <scope>NUCLEOTIDE SEQUENCE [LARGE SCALE GENOMIC DNA]</scope>
    <source>
        <strain evidence="3">JCM 12165</strain>
    </source>
</reference>
<keyword evidence="2" id="KW-0808">Transferase</keyword>
<gene>
    <name evidence="2" type="ORF">ACFO4L_14910</name>
</gene>
<dbReference type="PANTHER" id="PTHR43617">
    <property type="entry name" value="L-AMINO ACID N-ACETYLTRANSFERASE"/>
    <property type="match status" value="1"/>
</dbReference>
<name>A0ABV9P187_9BACI</name>
<dbReference type="Gene3D" id="3.40.630.30">
    <property type="match status" value="1"/>
</dbReference>
<dbReference type="RefSeq" id="WP_377910458.1">
    <property type="nucleotide sequence ID" value="NZ_JBHSGK010000020.1"/>
</dbReference>
<dbReference type="InterPro" id="IPR000182">
    <property type="entry name" value="GNAT_dom"/>
</dbReference>
<sequence length="171" mass="19630">MIHVKRAELEHVEGIQRVCCEGCRAAYRGLQEDAYIERNNRYWYNETRIKDELEESERWDGYYVAVENGEVVGAIGGGLTGEAESEVYVLYLDPARRGEGIGTMLLETLTHVQQLKGSRRQWVSVAKGNQKGIPFYESRGFQFVAEKPSFSNQEGDDYRSFRYAREIGEES</sequence>